<dbReference type="Proteomes" id="UP000271683">
    <property type="component" value="Unassembled WGS sequence"/>
</dbReference>
<gene>
    <name evidence="2" type="ORF">EDD30_2941</name>
</gene>
<evidence type="ECO:0000313" key="2">
    <source>
        <dbReference type="EMBL" id="ROP30108.1"/>
    </source>
</evidence>
<accession>A0A3N1GIT6</accession>
<sequence length="84" mass="9703">MSLLSRWRKACARRAFEATRRAQRAEEVERAAARRRLSELAATVPDWNTETRYLPTAPLLTPGQRDCGRSPQRRTYGGTLSRNW</sequence>
<reference evidence="2 3" key="1">
    <citation type="submission" date="2018-11" db="EMBL/GenBank/DDBJ databases">
        <title>Sequencing the genomes of 1000 actinobacteria strains.</title>
        <authorList>
            <person name="Klenk H.-P."/>
        </authorList>
    </citation>
    <scope>NUCLEOTIDE SEQUENCE [LARGE SCALE GENOMIC DNA]</scope>
    <source>
        <strain evidence="2 3">DSM 43634</strain>
    </source>
</reference>
<dbReference type="EMBL" id="RJKL01000001">
    <property type="protein sequence ID" value="ROP30108.1"/>
    <property type="molecule type" value="Genomic_DNA"/>
</dbReference>
<dbReference type="AlphaFoldDB" id="A0A3N1GIT6"/>
<protein>
    <submittedName>
        <fullName evidence="2">Uncharacterized protein</fullName>
    </submittedName>
</protein>
<feature type="region of interest" description="Disordered" evidence="1">
    <location>
        <begin position="58"/>
        <end position="84"/>
    </location>
</feature>
<name>A0A3N1GIT6_9ACTN</name>
<dbReference type="RefSeq" id="WP_148088134.1">
    <property type="nucleotide sequence ID" value="NZ_RJKL01000001.1"/>
</dbReference>
<organism evidence="2 3">
    <name type="scientific">Couchioplanes caeruleus</name>
    <dbReference type="NCBI Taxonomy" id="56438"/>
    <lineage>
        <taxon>Bacteria</taxon>
        <taxon>Bacillati</taxon>
        <taxon>Actinomycetota</taxon>
        <taxon>Actinomycetes</taxon>
        <taxon>Micromonosporales</taxon>
        <taxon>Micromonosporaceae</taxon>
        <taxon>Couchioplanes</taxon>
    </lineage>
</organism>
<comment type="caution">
    <text evidence="2">The sequence shown here is derived from an EMBL/GenBank/DDBJ whole genome shotgun (WGS) entry which is preliminary data.</text>
</comment>
<evidence type="ECO:0000313" key="3">
    <source>
        <dbReference type="Proteomes" id="UP000271683"/>
    </source>
</evidence>
<evidence type="ECO:0000256" key="1">
    <source>
        <dbReference type="SAM" id="MobiDB-lite"/>
    </source>
</evidence>
<proteinExistence type="predicted"/>